<dbReference type="HOGENOM" id="CLU_149991_0_0_11"/>
<dbReference type="RefSeq" id="WP_014987909.1">
    <property type="nucleotide sequence ID" value="NC_018681.1"/>
</dbReference>
<dbReference type="Pfam" id="PF18616">
    <property type="entry name" value="CdiI_3"/>
    <property type="match status" value="1"/>
</dbReference>
<dbReference type="EMBL" id="CP003876">
    <property type="protein sequence ID" value="AFU05059.1"/>
    <property type="molecule type" value="Genomic_DNA"/>
</dbReference>
<name>K0F604_NOCB7</name>
<dbReference type="InterPro" id="IPR040547">
    <property type="entry name" value="CdiI"/>
</dbReference>
<reference evidence="1 2" key="1">
    <citation type="journal article" date="2012" name="J. Bacteriol.">
        <title>Complete genome sequence of Nocardia brasiliensis HUJEG-1.</title>
        <authorList>
            <person name="Vera-Cabrera L."/>
            <person name="Ortiz-Lopez R."/>
            <person name="Elizondo-Gonzalez R."/>
            <person name="Perez-Maya A.A."/>
            <person name="Ocampo-Candiani J."/>
        </authorList>
    </citation>
    <scope>NUCLEOTIDE SEQUENCE [LARGE SCALE GENOMIC DNA]</scope>
    <source>
        <strain evidence="2">ATCC 700358</strain>
    </source>
</reference>
<protein>
    <submittedName>
        <fullName evidence="1">Uncharacterized protein</fullName>
    </submittedName>
</protein>
<dbReference type="KEGG" id="nbr:O3I_035560"/>
<dbReference type="CDD" id="cd20691">
    <property type="entry name" value="CdiI_EC536-like"/>
    <property type="match status" value="1"/>
</dbReference>
<dbReference type="AlphaFoldDB" id="K0F604"/>
<gene>
    <name evidence="1" type="ORF">O3I_035560</name>
</gene>
<evidence type="ECO:0000313" key="1">
    <source>
        <dbReference type="EMBL" id="AFU05059.1"/>
    </source>
</evidence>
<dbReference type="eggNOG" id="ENOG5030206">
    <property type="taxonomic scope" value="Bacteria"/>
</dbReference>
<dbReference type="STRING" id="1133849.O3I_035560"/>
<evidence type="ECO:0000313" key="2">
    <source>
        <dbReference type="Proteomes" id="UP000006304"/>
    </source>
</evidence>
<accession>K0F604</accession>
<proteinExistence type="predicted"/>
<sequence length="143" mass="15920">MDDSGSFSIEQLEGVVWPQPPEDATRLMRSVYELRRRPIRELTSEDLRVLLGQSEGVAAVLPRALRLLGENPLAEGDYYPGDLLVATLGVPAPFWRDSPDHIAQIHQVIQKVEAMGNLSDLYAPHNDIWEAIEKFRTGAGDSV</sequence>
<keyword evidence="2" id="KW-1185">Reference proteome</keyword>
<dbReference type="Proteomes" id="UP000006304">
    <property type="component" value="Chromosome"/>
</dbReference>
<organism evidence="1 2">
    <name type="scientific">Nocardia brasiliensis (strain ATCC 700358 / HUJEG-1)</name>
    <dbReference type="NCBI Taxonomy" id="1133849"/>
    <lineage>
        <taxon>Bacteria</taxon>
        <taxon>Bacillati</taxon>
        <taxon>Actinomycetota</taxon>
        <taxon>Actinomycetes</taxon>
        <taxon>Mycobacteriales</taxon>
        <taxon>Nocardiaceae</taxon>
        <taxon>Nocardia</taxon>
    </lineage>
</organism>